<feature type="domain" description="BTB" evidence="1">
    <location>
        <begin position="21"/>
        <end position="96"/>
    </location>
</feature>
<dbReference type="EMBL" id="JARKIE010000069">
    <property type="protein sequence ID" value="KAJ7689870.1"/>
    <property type="molecule type" value="Genomic_DNA"/>
</dbReference>
<evidence type="ECO:0000313" key="2">
    <source>
        <dbReference type="EMBL" id="KAJ7689870.1"/>
    </source>
</evidence>
<keyword evidence="3" id="KW-1185">Reference proteome</keyword>
<evidence type="ECO:0000259" key="1">
    <source>
        <dbReference type="PROSITE" id="PS50097"/>
    </source>
</evidence>
<dbReference type="PROSITE" id="PS50097">
    <property type="entry name" value="BTB"/>
    <property type="match status" value="1"/>
</dbReference>
<gene>
    <name evidence="2" type="ORF">B0H17DRAFT_1202107</name>
</gene>
<sequence>MEVDTEPSAPHRVEELWFEDGNLVIQVGNSQFHLYHGILAAHSPVFQDMLSFPQPSNSELVEGCPLVRIPDAEVEVSDFLKAIFLPEYATTVPIPHVIIVGCIRLGHKYKVDYLYCRALIHLSSGYRTSLAEWDSSSYNTDPKTSRPLSEIKSWPGTTVVAAITCVIQLAREVDALWILPTAFYQLSACFSVPHIGRHIGMEIFHGTVYNGVPTSLSVQDQQSFLHGHAIHARSAWRIRRFLSDPPSSALEGCTSATECALRRLQAIEIDPVSLLASSRPLNAWAGGDWDLLENVCPACLSVLRTTHADARQALWDKLPSMYGLPSWEELERMKVAAIGTPFL</sequence>
<evidence type="ECO:0000313" key="3">
    <source>
        <dbReference type="Proteomes" id="UP001221757"/>
    </source>
</evidence>
<dbReference type="Proteomes" id="UP001221757">
    <property type="component" value="Unassembled WGS sequence"/>
</dbReference>
<dbReference type="Gene3D" id="3.30.710.10">
    <property type="entry name" value="Potassium Channel Kv1.1, Chain A"/>
    <property type="match status" value="1"/>
</dbReference>
<protein>
    <recommendedName>
        <fullName evidence="1">BTB domain-containing protein</fullName>
    </recommendedName>
</protein>
<comment type="caution">
    <text evidence="2">The sequence shown here is derived from an EMBL/GenBank/DDBJ whole genome shotgun (WGS) entry which is preliminary data.</text>
</comment>
<dbReference type="SUPFAM" id="SSF54695">
    <property type="entry name" value="POZ domain"/>
    <property type="match status" value="1"/>
</dbReference>
<organism evidence="2 3">
    <name type="scientific">Mycena rosella</name>
    <name type="common">Pink bonnet</name>
    <name type="synonym">Agaricus rosellus</name>
    <dbReference type="NCBI Taxonomy" id="1033263"/>
    <lineage>
        <taxon>Eukaryota</taxon>
        <taxon>Fungi</taxon>
        <taxon>Dikarya</taxon>
        <taxon>Basidiomycota</taxon>
        <taxon>Agaricomycotina</taxon>
        <taxon>Agaricomycetes</taxon>
        <taxon>Agaricomycetidae</taxon>
        <taxon>Agaricales</taxon>
        <taxon>Marasmiineae</taxon>
        <taxon>Mycenaceae</taxon>
        <taxon>Mycena</taxon>
    </lineage>
</organism>
<dbReference type="AlphaFoldDB" id="A0AAD7DF81"/>
<reference evidence="2" key="1">
    <citation type="submission" date="2023-03" db="EMBL/GenBank/DDBJ databases">
        <title>Massive genome expansion in bonnet fungi (Mycena s.s.) driven by repeated elements and novel gene families across ecological guilds.</title>
        <authorList>
            <consortium name="Lawrence Berkeley National Laboratory"/>
            <person name="Harder C.B."/>
            <person name="Miyauchi S."/>
            <person name="Viragh M."/>
            <person name="Kuo A."/>
            <person name="Thoen E."/>
            <person name="Andreopoulos B."/>
            <person name="Lu D."/>
            <person name="Skrede I."/>
            <person name="Drula E."/>
            <person name="Henrissat B."/>
            <person name="Morin E."/>
            <person name="Kohler A."/>
            <person name="Barry K."/>
            <person name="LaButti K."/>
            <person name="Morin E."/>
            <person name="Salamov A."/>
            <person name="Lipzen A."/>
            <person name="Mereny Z."/>
            <person name="Hegedus B."/>
            <person name="Baldrian P."/>
            <person name="Stursova M."/>
            <person name="Weitz H."/>
            <person name="Taylor A."/>
            <person name="Grigoriev I.V."/>
            <person name="Nagy L.G."/>
            <person name="Martin F."/>
            <person name="Kauserud H."/>
        </authorList>
    </citation>
    <scope>NUCLEOTIDE SEQUENCE</scope>
    <source>
        <strain evidence="2">CBHHK067</strain>
    </source>
</reference>
<name>A0AAD7DF81_MYCRO</name>
<dbReference type="InterPro" id="IPR000210">
    <property type="entry name" value="BTB/POZ_dom"/>
</dbReference>
<accession>A0AAD7DF81</accession>
<dbReference type="Pfam" id="PF00651">
    <property type="entry name" value="BTB"/>
    <property type="match status" value="1"/>
</dbReference>
<proteinExistence type="predicted"/>
<dbReference type="InterPro" id="IPR011333">
    <property type="entry name" value="SKP1/BTB/POZ_sf"/>
</dbReference>